<dbReference type="Gene3D" id="3.40.50.720">
    <property type="entry name" value="NAD(P)-binding Rossmann-like Domain"/>
    <property type="match status" value="1"/>
</dbReference>
<dbReference type="AlphaFoldDB" id="A0A7W9T502"/>
<keyword evidence="2" id="KW-0560">Oxidoreductase</keyword>
<comment type="similarity">
    <text evidence="1 3">Belongs to the short-chain dehydrogenases/reductases (SDR) family.</text>
</comment>
<evidence type="ECO:0000256" key="2">
    <source>
        <dbReference type="ARBA" id="ARBA00023002"/>
    </source>
</evidence>
<dbReference type="EMBL" id="JACHGG010000007">
    <property type="protein sequence ID" value="MBB6060929.1"/>
    <property type="molecule type" value="Genomic_DNA"/>
</dbReference>
<dbReference type="InterPro" id="IPR002347">
    <property type="entry name" value="SDR_fam"/>
</dbReference>
<evidence type="ECO:0000256" key="1">
    <source>
        <dbReference type="ARBA" id="ARBA00006484"/>
    </source>
</evidence>
<dbReference type="GO" id="GO:0016491">
    <property type="term" value="F:oxidoreductase activity"/>
    <property type="evidence" value="ECO:0007669"/>
    <property type="project" value="UniProtKB-KW"/>
</dbReference>
<dbReference type="PANTHER" id="PTHR44196:SF1">
    <property type="entry name" value="DEHYDROGENASE_REDUCTASE SDR FAMILY MEMBER 7B"/>
    <property type="match status" value="1"/>
</dbReference>
<keyword evidence="5" id="KW-1185">Reference proteome</keyword>
<evidence type="ECO:0000256" key="3">
    <source>
        <dbReference type="RuleBase" id="RU000363"/>
    </source>
</evidence>
<dbReference type="Proteomes" id="UP000532746">
    <property type="component" value="Unassembled WGS sequence"/>
</dbReference>
<name>A0A7W9T502_9BACT</name>
<dbReference type="NCBIfam" id="NF004792">
    <property type="entry name" value="PRK06139.1"/>
    <property type="match status" value="1"/>
</dbReference>
<protein>
    <submittedName>
        <fullName evidence="4">Short-subunit dehydrogenase</fullName>
    </submittedName>
</protein>
<sequence>MTHPAPASATIVITGASSGIGRATALAFARPGIRLVLAARRAAVLAEVAAECAQRGARTLVVPTDVTDARAVHHLAEAAAALGGGQIDVWVNNAGSGAIGAFEATPLAAHEQVLRVNLFGYLYGAYAVLPYFRRQGHGTLINVVSLGAWLPEPYTAAYSASKYGLRGLLDALRTELSAEPHIHVCDVHPAYIDTPGFQHGANYTGRLIKPAPPVFPAQKVAEAIVRLPYRPRPSTMVGWSGPALRLLYTLAPRATRWAGMRLFLGYLRQAERAPVSENSLFSPLPAPHGASVSGGWRKMAAPRSRRAWWGAAVITAAAGLLAWQQARKSGTAEACPPVS</sequence>
<dbReference type="PRINTS" id="PR00081">
    <property type="entry name" value="GDHRDH"/>
</dbReference>
<organism evidence="4 5">
    <name type="scientific">Hymenobacter luteus</name>
    <dbReference type="NCBI Taxonomy" id="1411122"/>
    <lineage>
        <taxon>Bacteria</taxon>
        <taxon>Pseudomonadati</taxon>
        <taxon>Bacteroidota</taxon>
        <taxon>Cytophagia</taxon>
        <taxon>Cytophagales</taxon>
        <taxon>Hymenobacteraceae</taxon>
        <taxon>Hymenobacter</taxon>
    </lineage>
</organism>
<proteinExistence type="inferred from homology"/>
<dbReference type="PANTHER" id="PTHR44196">
    <property type="entry name" value="DEHYDROGENASE/REDUCTASE SDR FAMILY MEMBER 7B"/>
    <property type="match status" value="1"/>
</dbReference>
<dbReference type="PRINTS" id="PR00080">
    <property type="entry name" value="SDRFAMILY"/>
</dbReference>
<accession>A0A7W9T502</accession>
<gene>
    <name evidence="4" type="ORF">HNQ93_003805</name>
</gene>
<dbReference type="GO" id="GO:0016020">
    <property type="term" value="C:membrane"/>
    <property type="evidence" value="ECO:0007669"/>
    <property type="project" value="TreeGrafter"/>
</dbReference>
<dbReference type="RefSeq" id="WP_183405060.1">
    <property type="nucleotide sequence ID" value="NZ_JACHGG010000007.1"/>
</dbReference>
<dbReference type="Pfam" id="PF00106">
    <property type="entry name" value="adh_short"/>
    <property type="match status" value="1"/>
</dbReference>
<evidence type="ECO:0000313" key="4">
    <source>
        <dbReference type="EMBL" id="MBB6060929.1"/>
    </source>
</evidence>
<dbReference type="InterPro" id="IPR020904">
    <property type="entry name" value="Sc_DH/Rdtase_CS"/>
</dbReference>
<dbReference type="InterPro" id="IPR036291">
    <property type="entry name" value="NAD(P)-bd_dom_sf"/>
</dbReference>
<dbReference type="PROSITE" id="PS00061">
    <property type="entry name" value="ADH_SHORT"/>
    <property type="match status" value="1"/>
</dbReference>
<reference evidence="4 5" key="1">
    <citation type="submission" date="2020-08" db="EMBL/GenBank/DDBJ databases">
        <title>Genomic Encyclopedia of Type Strains, Phase IV (KMG-IV): sequencing the most valuable type-strain genomes for metagenomic binning, comparative biology and taxonomic classification.</title>
        <authorList>
            <person name="Goeker M."/>
        </authorList>
    </citation>
    <scope>NUCLEOTIDE SEQUENCE [LARGE SCALE GENOMIC DNA]</scope>
    <source>
        <strain evidence="4 5">DSM 26718</strain>
    </source>
</reference>
<comment type="caution">
    <text evidence="4">The sequence shown here is derived from an EMBL/GenBank/DDBJ whole genome shotgun (WGS) entry which is preliminary data.</text>
</comment>
<dbReference type="SUPFAM" id="SSF51735">
    <property type="entry name" value="NAD(P)-binding Rossmann-fold domains"/>
    <property type="match status" value="1"/>
</dbReference>
<evidence type="ECO:0000313" key="5">
    <source>
        <dbReference type="Proteomes" id="UP000532746"/>
    </source>
</evidence>